<evidence type="ECO:0000313" key="1">
    <source>
        <dbReference type="EMBL" id="WNZ44767.1"/>
    </source>
</evidence>
<reference evidence="1" key="1">
    <citation type="journal article" date="2023" name="Plants (Basel)">
        <title>Genomic Analysis of Leptolyngbya boryana CZ1 Reveals Efficient Carbon Fixation Modules.</title>
        <authorList>
            <person name="Bai X."/>
            <person name="Wang H."/>
            <person name="Cheng W."/>
            <person name="Wang J."/>
            <person name="Ma M."/>
            <person name="Hu H."/>
            <person name="Song Z."/>
            <person name="Ma H."/>
            <person name="Fan Y."/>
            <person name="Du C."/>
            <person name="Xu J."/>
        </authorList>
    </citation>
    <scope>NUCLEOTIDE SEQUENCE</scope>
    <source>
        <strain evidence="1">CZ1</strain>
    </source>
</reference>
<reference evidence="1" key="2">
    <citation type="submission" date="2023-07" db="EMBL/GenBank/DDBJ databases">
        <authorList>
            <person name="Bai X.-H."/>
            <person name="Wang H.-H."/>
            <person name="Wang J."/>
            <person name="Ma M.-Y."/>
            <person name="Hu H.-H."/>
            <person name="Song Z.-L."/>
            <person name="Ma H.-G."/>
            <person name="Fan Y."/>
            <person name="Du C.-Y."/>
            <person name="Xu J.-C."/>
        </authorList>
    </citation>
    <scope>NUCLEOTIDE SEQUENCE</scope>
    <source>
        <strain evidence="1">CZ1</strain>
    </source>
</reference>
<sequence length="82" mass="9432">MTLEELEQQVHQLSVAERLSLLNTITRSLQTDLTQTQNSTQPNKRELVEQLRGCLKRPGKPAPTDAEIDAMREQRLVEKYLT</sequence>
<dbReference type="RefSeq" id="WP_316426707.1">
    <property type="nucleotide sequence ID" value="NZ_CP130144.1"/>
</dbReference>
<dbReference type="EMBL" id="CP130144">
    <property type="protein sequence ID" value="WNZ44767.1"/>
    <property type="molecule type" value="Genomic_DNA"/>
</dbReference>
<name>A0AA97AN71_LEPBY</name>
<proteinExistence type="predicted"/>
<organism evidence="1">
    <name type="scientific">Leptolyngbya boryana CZ1</name>
    <dbReference type="NCBI Taxonomy" id="3060204"/>
    <lineage>
        <taxon>Bacteria</taxon>
        <taxon>Bacillati</taxon>
        <taxon>Cyanobacteriota</taxon>
        <taxon>Cyanophyceae</taxon>
        <taxon>Leptolyngbyales</taxon>
        <taxon>Leptolyngbyaceae</taxon>
        <taxon>Leptolyngbya group</taxon>
        <taxon>Leptolyngbya</taxon>
    </lineage>
</organism>
<accession>A0AA97AN71</accession>
<gene>
    <name evidence="1" type="ORF">Q2T42_23520</name>
</gene>
<protein>
    <submittedName>
        <fullName evidence="1">Uncharacterized protein</fullName>
    </submittedName>
</protein>
<dbReference type="AlphaFoldDB" id="A0AA97AN71"/>